<keyword evidence="1" id="KW-0802">TPR repeat</keyword>
<evidence type="ECO:0000256" key="2">
    <source>
        <dbReference type="SAM" id="MobiDB-lite"/>
    </source>
</evidence>
<reference evidence="4 5" key="1">
    <citation type="submission" date="2018-08" db="EMBL/GenBank/DDBJ databases">
        <title>Chitinophaga sp. K20C18050901, a novel bacterium isolated from forest soil.</title>
        <authorList>
            <person name="Wang C."/>
        </authorList>
    </citation>
    <scope>NUCLEOTIDE SEQUENCE [LARGE SCALE GENOMIC DNA]</scope>
    <source>
        <strain evidence="4 5">K20C18050901</strain>
    </source>
</reference>
<dbReference type="SUPFAM" id="SSF48452">
    <property type="entry name" value="TPR-like"/>
    <property type="match status" value="1"/>
</dbReference>
<proteinExistence type="predicted"/>
<dbReference type="Proteomes" id="UP000261174">
    <property type="component" value="Unassembled WGS sequence"/>
</dbReference>
<feature type="region of interest" description="Disordered" evidence="2">
    <location>
        <begin position="112"/>
        <end position="153"/>
    </location>
</feature>
<feature type="repeat" description="TPR" evidence="1">
    <location>
        <begin position="73"/>
        <end position="106"/>
    </location>
</feature>
<feature type="transmembrane region" description="Helical" evidence="3">
    <location>
        <begin position="255"/>
        <end position="275"/>
    </location>
</feature>
<dbReference type="InterPro" id="IPR019734">
    <property type="entry name" value="TPR_rpt"/>
</dbReference>
<dbReference type="PROSITE" id="PS50005">
    <property type="entry name" value="TPR"/>
    <property type="match status" value="2"/>
</dbReference>
<feature type="repeat" description="TPR" evidence="1">
    <location>
        <begin position="39"/>
        <end position="72"/>
    </location>
</feature>
<evidence type="ECO:0000313" key="5">
    <source>
        <dbReference type="Proteomes" id="UP000261174"/>
    </source>
</evidence>
<dbReference type="EMBL" id="QTJV01000012">
    <property type="protein sequence ID" value="RFM31854.1"/>
    <property type="molecule type" value="Genomic_DNA"/>
</dbReference>
<name>A0A3E1NVH9_9BACT</name>
<dbReference type="OrthoDB" id="6398367at2"/>
<keyword evidence="3" id="KW-1133">Transmembrane helix</keyword>
<keyword evidence="3" id="KW-0812">Transmembrane</keyword>
<feature type="transmembrane region" description="Helical" evidence="3">
    <location>
        <begin position="219"/>
        <end position="243"/>
    </location>
</feature>
<feature type="compositionally biased region" description="Polar residues" evidence="2">
    <location>
        <begin position="117"/>
        <end position="153"/>
    </location>
</feature>
<evidence type="ECO:0000256" key="1">
    <source>
        <dbReference type="PROSITE-ProRule" id="PRU00339"/>
    </source>
</evidence>
<dbReference type="RefSeq" id="WP_116856562.1">
    <property type="nucleotide sequence ID" value="NZ_QTJV01000012.1"/>
</dbReference>
<dbReference type="AlphaFoldDB" id="A0A3E1NVH9"/>
<dbReference type="InterPro" id="IPR011990">
    <property type="entry name" value="TPR-like_helical_dom_sf"/>
</dbReference>
<comment type="caution">
    <text evidence="4">The sequence shown here is derived from an EMBL/GenBank/DDBJ whole genome shotgun (WGS) entry which is preliminary data.</text>
</comment>
<keyword evidence="3" id="KW-0472">Membrane</keyword>
<dbReference type="Gene3D" id="1.25.40.10">
    <property type="entry name" value="Tetratricopeptide repeat domain"/>
    <property type="match status" value="1"/>
</dbReference>
<evidence type="ECO:0000256" key="3">
    <source>
        <dbReference type="SAM" id="Phobius"/>
    </source>
</evidence>
<gene>
    <name evidence="4" type="ORF">DXN04_27225</name>
</gene>
<dbReference type="SMART" id="SM00028">
    <property type="entry name" value="TPR"/>
    <property type="match status" value="2"/>
</dbReference>
<accession>A0A3E1NVH9</accession>
<organism evidence="4 5">
    <name type="scientific">Chitinophaga silvisoli</name>
    <dbReference type="NCBI Taxonomy" id="2291814"/>
    <lineage>
        <taxon>Bacteria</taxon>
        <taxon>Pseudomonadati</taxon>
        <taxon>Bacteroidota</taxon>
        <taxon>Chitinophagia</taxon>
        <taxon>Chitinophagales</taxon>
        <taxon>Chitinophagaceae</taxon>
        <taxon>Chitinophaga</taxon>
    </lineage>
</organism>
<keyword evidence="5" id="KW-1185">Reference proteome</keyword>
<evidence type="ECO:0000313" key="4">
    <source>
        <dbReference type="EMBL" id="RFM31854.1"/>
    </source>
</evidence>
<protein>
    <submittedName>
        <fullName evidence="4">Uncharacterized protein</fullName>
    </submittedName>
</protein>
<sequence length="370" mass="42371">MNTYVDEELKSAKALINSKALNEATAILKSILATDKTNSEAYYLYGYIEVLSNNYPLAVSLFKLAFENNPRNANAAYYIGLCEEKLGMLASAMMYYKKTLEINPDHAAALGKVPAATSRQSQQNQQPMAGANGQYNGAQSPQQNTWANIPPSGNQSIQYTQNNTLVERHTFKSRSYRPYTGPVSEFYERLTLDKSFESQHAAQIIKEIEVQVVPRFVDYWLSFIKIWLFPVVVLFVLGILSEIPRLRIRFTDSDIDMMASITLLYWAVAIIYKMILIKQNRYYFSNGNLTIRKGLFSVKVNKYELYRVENIEWGRDILGRTSLILSMMHRSSAIRLRGMGRRSDAEFMCNRLTELVRILRMYSSLKGVIN</sequence>